<sequence>MIRRFYQIAIRYKTSLLLGMMGINFLLTGVDVFIAHSQNNFFRWELIPLIYTPLAVLAILGQLFLGTNKGVKRVFQGVMWLGVVVGVLGTFFHLSGNATFSRESLFRLLVEGSPVAAPIAFAGISSYALVSEHYRGTERRSKLLMLVALGFLGAVVAAFLDHARLAFIPVYTLIPIVSGSLATIACFYAAYYQVNTMESCIYLSIVTLNLFVGLLGFGFHVWGDLAGTQSIVWARIMYRNPLLGPLLFSNLAFLGGLSLLPENDEMFV</sequence>
<accession>A0A0J1FTB2</accession>
<keyword evidence="1" id="KW-0812">Transmembrane</keyword>
<feature type="transmembrane region" description="Helical" evidence="1">
    <location>
        <begin position="143"/>
        <end position="160"/>
    </location>
</feature>
<feature type="transmembrane region" description="Helical" evidence="1">
    <location>
        <begin position="77"/>
        <end position="95"/>
    </location>
</feature>
<protein>
    <submittedName>
        <fullName evidence="2">Uncharacterized protein</fullName>
    </submittedName>
</protein>
<proteinExistence type="predicted"/>
<feature type="transmembrane region" description="Helical" evidence="1">
    <location>
        <begin position="46"/>
        <end position="65"/>
    </location>
</feature>
<dbReference type="AlphaFoldDB" id="A0A0J1FTB2"/>
<keyword evidence="3" id="KW-1185">Reference proteome</keyword>
<organism evidence="2 3">
    <name type="scientific">Desulfosporosinus acididurans</name>
    <dbReference type="NCBI Taxonomy" id="476652"/>
    <lineage>
        <taxon>Bacteria</taxon>
        <taxon>Bacillati</taxon>
        <taxon>Bacillota</taxon>
        <taxon>Clostridia</taxon>
        <taxon>Eubacteriales</taxon>
        <taxon>Desulfitobacteriaceae</taxon>
        <taxon>Desulfosporosinus</taxon>
    </lineage>
</organism>
<feature type="transmembrane region" description="Helical" evidence="1">
    <location>
        <begin position="115"/>
        <end position="131"/>
    </location>
</feature>
<comment type="caution">
    <text evidence="2">The sequence shown here is derived from an EMBL/GenBank/DDBJ whole genome shotgun (WGS) entry which is preliminary data.</text>
</comment>
<dbReference type="EMBL" id="LDZY01000004">
    <property type="protein sequence ID" value="KLU66507.1"/>
    <property type="molecule type" value="Genomic_DNA"/>
</dbReference>
<dbReference type="RefSeq" id="WP_047809088.1">
    <property type="nucleotide sequence ID" value="NZ_LDZY01000004.1"/>
</dbReference>
<keyword evidence="1" id="KW-0472">Membrane</keyword>
<feature type="transmembrane region" description="Helical" evidence="1">
    <location>
        <begin position="201"/>
        <end position="222"/>
    </location>
</feature>
<keyword evidence="1" id="KW-1133">Transmembrane helix</keyword>
<gene>
    <name evidence="2" type="ORF">DEAC_c11730</name>
</gene>
<evidence type="ECO:0000313" key="3">
    <source>
        <dbReference type="Proteomes" id="UP000036356"/>
    </source>
</evidence>
<feature type="transmembrane region" description="Helical" evidence="1">
    <location>
        <begin position="12"/>
        <end position="34"/>
    </location>
</feature>
<evidence type="ECO:0000256" key="1">
    <source>
        <dbReference type="SAM" id="Phobius"/>
    </source>
</evidence>
<reference evidence="2 3" key="1">
    <citation type="submission" date="2015-06" db="EMBL/GenBank/DDBJ databases">
        <title>Draft genome of the moderately acidophilic sulfate reducer Candidatus Desulfosporosinus acididurans strain M1.</title>
        <authorList>
            <person name="Poehlein A."/>
            <person name="Petzsch P."/>
            <person name="Johnson B.D."/>
            <person name="Schloemann M."/>
            <person name="Daniel R."/>
            <person name="Muehling M."/>
        </authorList>
    </citation>
    <scope>NUCLEOTIDE SEQUENCE [LARGE SCALE GENOMIC DNA]</scope>
    <source>
        <strain evidence="2 3">M1</strain>
    </source>
</reference>
<feature type="transmembrane region" description="Helical" evidence="1">
    <location>
        <begin position="166"/>
        <end position="189"/>
    </location>
</feature>
<evidence type="ECO:0000313" key="2">
    <source>
        <dbReference type="EMBL" id="KLU66507.1"/>
    </source>
</evidence>
<dbReference type="PATRIC" id="fig|476652.3.peg.1199"/>
<feature type="transmembrane region" description="Helical" evidence="1">
    <location>
        <begin position="242"/>
        <end position="260"/>
    </location>
</feature>
<dbReference type="STRING" id="476652.DEAC_c11730"/>
<dbReference type="Proteomes" id="UP000036356">
    <property type="component" value="Unassembled WGS sequence"/>
</dbReference>
<name>A0A0J1FTB2_9FIRM</name>